<dbReference type="GO" id="GO:0016491">
    <property type="term" value="F:oxidoreductase activity"/>
    <property type="evidence" value="ECO:0007669"/>
    <property type="project" value="InterPro"/>
</dbReference>
<reference evidence="4" key="1">
    <citation type="submission" date="2016-06" db="EMBL/GenBank/DDBJ databases">
        <title>Parallel loss of symbiosis genes in relatives of nitrogen-fixing non-legume Parasponia.</title>
        <authorList>
            <person name="Van Velzen R."/>
            <person name="Holmer R."/>
            <person name="Bu F."/>
            <person name="Rutten L."/>
            <person name="Van Zeijl A."/>
            <person name="Liu W."/>
            <person name="Santuari L."/>
            <person name="Cao Q."/>
            <person name="Sharma T."/>
            <person name="Shen D."/>
            <person name="Roswanjaya Y."/>
            <person name="Wardhani T."/>
            <person name="Kalhor M.S."/>
            <person name="Jansen J."/>
            <person name="Van den Hoogen J."/>
            <person name="Gungor B."/>
            <person name="Hartog M."/>
            <person name="Hontelez J."/>
            <person name="Verver J."/>
            <person name="Yang W.-C."/>
            <person name="Schijlen E."/>
            <person name="Repin R."/>
            <person name="Schilthuizen M."/>
            <person name="Schranz E."/>
            <person name="Heidstra R."/>
            <person name="Miyata K."/>
            <person name="Fedorova E."/>
            <person name="Kohlen W."/>
            <person name="Bisseling T."/>
            <person name="Smit S."/>
            <person name="Geurts R."/>
        </authorList>
    </citation>
    <scope>NUCLEOTIDE SEQUENCE [LARGE SCALE GENOMIC DNA]</scope>
    <source>
        <strain evidence="4">cv. WU1-14</strain>
    </source>
</reference>
<dbReference type="Proteomes" id="UP000237105">
    <property type="component" value="Unassembled WGS sequence"/>
</dbReference>
<dbReference type="STRING" id="3476.A0A2P5B457"/>
<evidence type="ECO:0000259" key="2">
    <source>
        <dbReference type="Pfam" id="PF01070"/>
    </source>
</evidence>
<name>A0A2P5B457_PARAD</name>
<dbReference type="Pfam" id="PF01070">
    <property type="entry name" value="FMN_dh"/>
    <property type="match status" value="1"/>
</dbReference>
<accession>A0A2P5B457</accession>
<dbReference type="InterPro" id="IPR013785">
    <property type="entry name" value="Aldolase_TIM"/>
</dbReference>
<dbReference type="PANTHER" id="PTHR10578:SF67">
    <property type="entry name" value="PEROXISOMAL (S)-2-HYDROXYACID OXIDASE GLO3"/>
    <property type="match status" value="1"/>
</dbReference>
<dbReference type="SUPFAM" id="SSF51395">
    <property type="entry name" value="FMN-linked oxidoreductases"/>
    <property type="match status" value="1"/>
</dbReference>
<feature type="domain" description="FMN-dependent dehydrogenase" evidence="2">
    <location>
        <begin position="33"/>
        <end position="77"/>
    </location>
</feature>
<dbReference type="EMBL" id="JXTB01000368">
    <property type="protein sequence ID" value="PON43578.1"/>
    <property type="molecule type" value="Genomic_DNA"/>
</dbReference>
<evidence type="ECO:0000313" key="3">
    <source>
        <dbReference type="EMBL" id="PON43578.1"/>
    </source>
</evidence>
<dbReference type="OrthoDB" id="25826at2759"/>
<dbReference type="InterPro" id="IPR000262">
    <property type="entry name" value="FMN-dep_DH"/>
</dbReference>
<sequence>MLLEGKFLFYLTVECGEEQMSSRLFSPWCTSCALLYGLAAMGENGVGTVIEMLKNEHELIMALSGCRNLKDIKRSHVMTQHESLHSKI</sequence>
<comment type="caution">
    <text evidence="3">The sequence shown here is derived from an EMBL/GenBank/DDBJ whole genome shotgun (WGS) entry which is preliminary data.</text>
</comment>
<dbReference type="AlphaFoldDB" id="A0A2P5B457"/>
<comment type="cofactor">
    <cofactor evidence="1">
        <name>FMN</name>
        <dbReference type="ChEBI" id="CHEBI:58210"/>
    </cofactor>
</comment>
<dbReference type="Gene3D" id="3.20.20.70">
    <property type="entry name" value="Aldolase class I"/>
    <property type="match status" value="1"/>
</dbReference>
<evidence type="ECO:0000313" key="4">
    <source>
        <dbReference type="Proteomes" id="UP000237105"/>
    </source>
</evidence>
<proteinExistence type="predicted"/>
<gene>
    <name evidence="3" type="ORF">PanWU01x14_272690</name>
</gene>
<organism evidence="3 4">
    <name type="scientific">Parasponia andersonii</name>
    <name type="common">Sponia andersonii</name>
    <dbReference type="NCBI Taxonomy" id="3476"/>
    <lineage>
        <taxon>Eukaryota</taxon>
        <taxon>Viridiplantae</taxon>
        <taxon>Streptophyta</taxon>
        <taxon>Embryophyta</taxon>
        <taxon>Tracheophyta</taxon>
        <taxon>Spermatophyta</taxon>
        <taxon>Magnoliopsida</taxon>
        <taxon>eudicotyledons</taxon>
        <taxon>Gunneridae</taxon>
        <taxon>Pentapetalae</taxon>
        <taxon>rosids</taxon>
        <taxon>fabids</taxon>
        <taxon>Rosales</taxon>
        <taxon>Cannabaceae</taxon>
        <taxon>Parasponia</taxon>
    </lineage>
</organism>
<evidence type="ECO:0000256" key="1">
    <source>
        <dbReference type="ARBA" id="ARBA00001917"/>
    </source>
</evidence>
<protein>
    <submittedName>
        <fullName evidence="3">FMN-dependent dehydrogenase</fullName>
    </submittedName>
</protein>
<keyword evidence="4" id="KW-1185">Reference proteome</keyword>
<dbReference type="PANTHER" id="PTHR10578">
    <property type="entry name" value="S -2-HYDROXY-ACID OXIDASE-RELATED"/>
    <property type="match status" value="1"/>
</dbReference>